<organism evidence="2 3">
    <name type="scientific">Glomus cerebriforme</name>
    <dbReference type="NCBI Taxonomy" id="658196"/>
    <lineage>
        <taxon>Eukaryota</taxon>
        <taxon>Fungi</taxon>
        <taxon>Fungi incertae sedis</taxon>
        <taxon>Mucoromycota</taxon>
        <taxon>Glomeromycotina</taxon>
        <taxon>Glomeromycetes</taxon>
        <taxon>Glomerales</taxon>
        <taxon>Glomeraceae</taxon>
        <taxon>Glomus</taxon>
    </lineage>
</organism>
<evidence type="ECO:0000313" key="3">
    <source>
        <dbReference type="Proteomes" id="UP000265703"/>
    </source>
</evidence>
<dbReference type="GO" id="GO:0005524">
    <property type="term" value="F:ATP binding"/>
    <property type="evidence" value="ECO:0007669"/>
    <property type="project" value="UniProtKB-UniRule"/>
</dbReference>
<evidence type="ECO:0000313" key="2">
    <source>
        <dbReference type="EMBL" id="RIA85514.1"/>
    </source>
</evidence>
<evidence type="ECO:0008006" key="4">
    <source>
        <dbReference type="Google" id="ProtNLM"/>
    </source>
</evidence>
<dbReference type="EMBL" id="QKYT01000421">
    <property type="protein sequence ID" value="RIA85514.1"/>
    <property type="molecule type" value="Genomic_DNA"/>
</dbReference>
<dbReference type="Proteomes" id="UP000265703">
    <property type="component" value="Unassembled WGS sequence"/>
</dbReference>
<dbReference type="AlphaFoldDB" id="A0A397SS68"/>
<gene>
    <name evidence="2" type="ORF">C1645_830666</name>
</gene>
<keyword evidence="3" id="KW-1185">Reference proteome</keyword>
<dbReference type="OrthoDB" id="2156052at2759"/>
<comment type="caution">
    <text evidence="2">The sequence shown here is derived from an EMBL/GenBank/DDBJ whole genome shotgun (WGS) entry which is preliminary data.</text>
</comment>
<dbReference type="STRING" id="658196.A0A397SS68"/>
<sequence>MLLVQKNSGPHSKIINEAIRLFSGLVDLNYEPGYNDHIYFQYLSNNKNDISFLGAYHPEEIYSKYIIWVAGKNFIVVDHLSEVYGFPNTYKCIDRNLPLHLVLDIKTKQYSDSMNPELSSLDEYKISHEDLLFRILIVCTDIINSDLNYFIILDAFTLTSSFNANKCSWHVMYPYAHFIDYRNLEGFVKKVADRVEKLYSVFINFDLYKSRFSLHLFGLPKSNYSEIWPQIFFSKKSEKEEFQPIEDKTTLSVRAGLQKNYKPDHKGLVFRKVTEISAKPKRGIVKRIGDAISNPCSLVGLSEMMINVEKLKDTSEVYPDFLACLFVTILDEANAIMRQMSSSTNARESENAIRDVLRTARHVLAIDVFANVSILTFLQIYHGENICVVNNKYQPHIGETVEFIYNPNSEAEAIAVMAKALVEKASKLFKPDNSPVEAIELDYMAYTNTVEADISFEIIDHFDIVIAITNIVTPVHVEAFVQMFYRIYDSLIILFLYSIRKINELFRPLGCENIQAELANAQPNNLPTSIKSHSLVIKETDFNAIATFQNLDPEEAKNLKFTRVLYPRYLNIFICEIFMVVKIWIMRFGIIFAIKSYNEESTIKGLEAKDIMQWKDTYYKTRYNSEKSNHLCGLVKAIKTIKAIADNWYEYTIESDKKRIEPKGQQVRQYSYRINHQLYNSTGFGNKEKYNLMADFTPEQLSEHAPEFNALLPDWMVRRNEHFSLTPGGTNSSVRLLEFDSWRNEHFSSTPGGTNTSAQLMENELFDLIPGGNWGNEHFGSTPEGTNTLAQLLKINRVKGGNELFGSAPGGGTLSPSIIVLIEAKRKHVLEDMGEQTFSEFYNISKGKDVIQQIYNYMGGNELRYENPKSPKPQVLVPAHGDNNSCTFQSHSKSSSSSSLNNQAFNIFANQQSFSNTPVDQQNYSFMDFKFKSILGEGQSGKTLLCEFHNEIIALKSVNLSNVLLYILKEMQKEVKIYKDLSDIQGKYISKVNLL</sequence>
<keyword evidence="1" id="KW-0547">Nucleotide-binding</keyword>
<dbReference type="PROSITE" id="PS00107">
    <property type="entry name" value="PROTEIN_KINASE_ATP"/>
    <property type="match status" value="1"/>
</dbReference>
<accession>A0A397SS68</accession>
<reference evidence="2 3" key="1">
    <citation type="submission" date="2018-06" db="EMBL/GenBank/DDBJ databases">
        <title>Comparative genomics reveals the genomic features of Rhizophagus irregularis, R. cerebriforme, R. diaphanum and Gigaspora rosea, and their symbiotic lifestyle signature.</title>
        <authorList>
            <person name="Morin E."/>
            <person name="San Clemente H."/>
            <person name="Chen E.C.H."/>
            <person name="De La Providencia I."/>
            <person name="Hainaut M."/>
            <person name="Kuo A."/>
            <person name="Kohler A."/>
            <person name="Murat C."/>
            <person name="Tang N."/>
            <person name="Roy S."/>
            <person name="Loubradou J."/>
            <person name="Henrissat B."/>
            <person name="Grigoriev I.V."/>
            <person name="Corradi N."/>
            <person name="Roux C."/>
            <person name="Martin F.M."/>
        </authorList>
    </citation>
    <scope>NUCLEOTIDE SEQUENCE [LARGE SCALE GENOMIC DNA]</scope>
    <source>
        <strain evidence="2 3">DAOM 227022</strain>
    </source>
</reference>
<protein>
    <recommendedName>
        <fullName evidence="4">Protein kinase domain-containing protein</fullName>
    </recommendedName>
</protein>
<keyword evidence="1" id="KW-0067">ATP-binding</keyword>
<name>A0A397SS68_9GLOM</name>
<evidence type="ECO:0000256" key="1">
    <source>
        <dbReference type="PROSITE-ProRule" id="PRU10141"/>
    </source>
</evidence>
<dbReference type="InterPro" id="IPR017441">
    <property type="entry name" value="Protein_kinase_ATP_BS"/>
</dbReference>
<proteinExistence type="predicted"/>
<feature type="binding site" evidence="1">
    <location>
        <position position="956"/>
    </location>
    <ligand>
        <name>ATP</name>
        <dbReference type="ChEBI" id="CHEBI:30616"/>
    </ligand>
</feature>